<organism evidence="2">
    <name type="scientific">Perkinsus marinus (strain ATCC 50983 / TXsc)</name>
    <dbReference type="NCBI Taxonomy" id="423536"/>
    <lineage>
        <taxon>Eukaryota</taxon>
        <taxon>Sar</taxon>
        <taxon>Alveolata</taxon>
        <taxon>Perkinsozoa</taxon>
        <taxon>Perkinsea</taxon>
        <taxon>Perkinsida</taxon>
        <taxon>Perkinsidae</taxon>
        <taxon>Perkinsus</taxon>
    </lineage>
</organism>
<dbReference type="InParanoid" id="C5L3S3"/>
<dbReference type="RefSeq" id="XP_002776836.1">
    <property type="nucleotide sequence ID" value="XM_002776790.1"/>
</dbReference>
<dbReference type="GeneID" id="9042490"/>
<dbReference type="Proteomes" id="UP000007800">
    <property type="component" value="Unassembled WGS sequence"/>
</dbReference>
<dbReference type="AlphaFoldDB" id="C5L3S3"/>
<dbReference type="EMBL" id="GG678922">
    <property type="protein sequence ID" value="EER08652.1"/>
    <property type="molecule type" value="Genomic_DNA"/>
</dbReference>
<gene>
    <name evidence="1" type="ORF">Pmar_PMAR017710</name>
</gene>
<reference evidence="1 2" key="1">
    <citation type="submission" date="2008-07" db="EMBL/GenBank/DDBJ databases">
        <authorList>
            <person name="El-Sayed N."/>
            <person name="Caler E."/>
            <person name="Inman J."/>
            <person name="Amedeo P."/>
            <person name="Hass B."/>
            <person name="Wortman J."/>
        </authorList>
    </citation>
    <scope>NUCLEOTIDE SEQUENCE [LARGE SCALE GENOMIC DNA]</scope>
    <source>
        <strain evidence="2">ATCC 50983 / TXsc</strain>
    </source>
</reference>
<keyword evidence="2" id="KW-1185">Reference proteome</keyword>
<evidence type="ECO:0000313" key="2">
    <source>
        <dbReference type="Proteomes" id="UP000007800"/>
    </source>
</evidence>
<sequence>MCLNIPLESLISKIMEATFACLRPGYTVRSLDEERIKKFTAELLQEGTAVIVADMVEACSSKKKIGLFFDTVIGGPGQLILRMGASFCATDGAKISCVPLLVRPVQFDCVGNDTSANDIDDTISEIVDVLAGHCRTLHAAYSIKFASILTKGINLHSTIRTRLIDRLESYGCADGKIVCINCVDLEVNILVCSLFYDEDAPLQRVHELCLLSLDLVRLTKIHEGDLEGLASNLRRPSRDHPKSVLLALEFVLENWKQLSRLARSLDIDELSDEGRMIDEKVLHMLRDREFKQLVHCIWDEVGRFLMDTLDRLECDPFLSSFDAISAVAEAFSRMNASPNLPENVKKILQKREPIYTQKYGWIGSLNPHMYKREEAWLKEAIRKTIQSTQHQQDDSAEGHDAWISGIIDYFRRRGNPTGDSLKFAVTSYITVIVFANLSACAVLDSRVIRF</sequence>
<accession>C5L3S3</accession>
<proteinExistence type="predicted"/>
<evidence type="ECO:0000313" key="1">
    <source>
        <dbReference type="EMBL" id="EER08652.1"/>
    </source>
</evidence>
<protein>
    <submittedName>
        <fullName evidence="1">Uncharacterized protein</fullName>
    </submittedName>
</protein>
<name>C5L3S3_PERM5</name>